<accession>Q03G47</accession>
<dbReference type="RefSeq" id="WP_011673237.1">
    <property type="nucleotide sequence ID" value="NC_008525.1"/>
</dbReference>
<dbReference type="KEGG" id="ppe:PEPE_0764"/>
<protein>
    <submittedName>
        <fullName evidence="2">Uncharacterized protein</fullName>
    </submittedName>
</protein>
<evidence type="ECO:0000313" key="3">
    <source>
        <dbReference type="Proteomes" id="UP000000773"/>
    </source>
</evidence>
<dbReference type="AlphaFoldDB" id="Q03G47"/>
<organism evidence="2 3">
    <name type="scientific">Pediococcus pentosaceus (strain ATCC 25745 / CCUG 21536 / LMG 10740 / 183-1w)</name>
    <dbReference type="NCBI Taxonomy" id="278197"/>
    <lineage>
        <taxon>Bacteria</taxon>
        <taxon>Bacillati</taxon>
        <taxon>Bacillota</taxon>
        <taxon>Bacilli</taxon>
        <taxon>Lactobacillales</taxon>
        <taxon>Lactobacillaceae</taxon>
        <taxon>Pediococcus</taxon>
    </lineage>
</organism>
<feature type="region of interest" description="Disordered" evidence="1">
    <location>
        <begin position="57"/>
        <end position="76"/>
    </location>
</feature>
<evidence type="ECO:0000313" key="2">
    <source>
        <dbReference type="EMBL" id="ABJ67825.1"/>
    </source>
</evidence>
<dbReference type="STRING" id="278197.PEPE_0764"/>
<reference evidence="2 3" key="1">
    <citation type="journal article" date="2006" name="Proc. Natl. Acad. Sci. U.S.A.">
        <title>Comparative genomics of the lactic acid bacteria.</title>
        <authorList>
            <person name="Makarova K."/>
            <person name="Slesarev A."/>
            <person name="Wolf Y."/>
            <person name="Sorokin A."/>
            <person name="Mirkin B."/>
            <person name="Koonin E."/>
            <person name="Pavlov A."/>
            <person name="Pavlova N."/>
            <person name="Karamychev V."/>
            <person name="Polouchine N."/>
            <person name="Shakhova V."/>
            <person name="Grigoriev I."/>
            <person name="Lou Y."/>
            <person name="Rohksar D."/>
            <person name="Lucas S."/>
            <person name="Huang K."/>
            <person name="Goodstein D.M."/>
            <person name="Hawkins T."/>
            <person name="Plengvidhya V."/>
            <person name="Welker D."/>
            <person name="Hughes J."/>
            <person name="Goh Y."/>
            <person name="Benson A."/>
            <person name="Baldwin K."/>
            <person name="Lee J.H."/>
            <person name="Diaz-Muniz I."/>
            <person name="Dosti B."/>
            <person name="Smeianov V."/>
            <person name="Wechter W."/>
            <person name="Barabote R."/>
            <person name="Lorca G."/>
            <person name="Altermann E."/>
            <person name="Barrangou R."/>
            <person name="Ganesan B."/>
            <person name="Xie Y."/>
            <person name="Rawsthorne H."/>
            <person name="Tamir D."/>
            <person name="Parker C."/>
            <person name="Breidt F."/>
            <person name="Broadbent J."/>
            <person name="Hutkins R."/>
            <person name="O'Sullivan D."/>
            <person name="Steele J."/>
            <person name="Unlu G."/>
            <person name="Saier M."/>
            <person name="Klaenhammer T."/>
            <person name="Richardson P."/>
            <person name="Kozyavkin S."/>
            <person name="Weimer B."/>
            <person name="Mills D."/>
        </authorList>
    </citation>
    <scope>NUCLEOTIDE SEQUENCE [LARGE SCALE GENOMIC DNA]</scope>
    <source>
        <strain evidence="3">ATCC 25745 / CCUG 21536 / LMG 10740 / 183-1w</strain>
    </source>
</reference>
<proteinExistence type="predicted"/>
<sequence length="76" mass="8455">MKNNSFVFNANMKKVTLDKNGAQVLLTVEDTDFLEVATQLSNTAGYDVIVKVTPAQTELDTEPQEAEGQTEMFKQE</sequence>
<gene>
    <name evidence="2" type="ordered locus">PEPE_0764</name>
</gene>
<dbReference type="OrthoDB" id="2249204at2"/>
<dbReference type="HOGENOM" id="CLU_2667815_0_0_9"/>
<dbReference type="Proteomes" id="UP000000773">
    <property type="component" value="Chromosome"/>
</dbReference>
<evidence type="ECO:0000256" key="1">
    <source>
        <dbReference type="SAM" id="MobiDB-lite"/>
    </source>
</evidence>
<dbReference type="EMBL" id="CP000422">
    <property type="protein sequence ID" value="ABJ67825.1"/>
    <property type="molecule type" value="Genomic_DNA"/>
</dbReference>
<name>Q03G47_PEDPA</name>
<dbReference type="GeneID" id="33061763"/>